<dbReference type="EMBL" id="JAIXNE010000005">
    <property type="protein sequence ID" value="MCA6078312.1"/>
    <property type="molecule type" value="Genomic_DNA"/>
</dbReference>
<protein>
    <submittedName>
        <fullName evidence="2">Uncharacterized protein</fullName>
    </submittedName>
</protein>
<keyword evidence="1" id="KW-0472">Membrane</keyword>
<dbReference type="AlphaFoldDB" id="A0A9X1HWZ9"/>
<keyword evidence="3" id="KW-1185">Reference proteome</keyword>
<keyword evidence="1" id="KW-0812">Transmembrane</keyword>
<feature type="transmembrane region" description="Helical" evidence="1">
    <location>
        <begin position="12"/>
        <end position="31"/>
    </location>
</feature>
<feature type="transmembrane region" description="Helical" evidence="1">
    <location>
        <begin position="37"/>
        <end position="59"/>
    </location>
</feature>
<gene>
    <name evidence="2" type="ORF">LDX50_25795</name>
</gene>
<proteinExistence type="predicted"/>
<dbReference type="Proteomes" id="UP001139409">
    <property type="component" value="Unassembled WGS sequence"/>
</dbReference>
<comment type="caution">
    <text evidence="2">The sequence shown here is derived from an EMBL/GenBank/DDBJ whole genome shotgun (WGS) entry which is preliminary data.</text>
</comment>
<evidence type="ECO:0000256" key="1">
    <source>
        <dbReference type="SAM" id="Phobius"/>
    </source>
</evidence>
<keyword evidence="1" id="KW-1133">Transmembrane helix</keyword>
<evidence type="ECO:0000313" key="2">
    <source>
        <dbReference type="EMBL" id="MCA6078312.1"/>
    </source>
</evidence>
<accession>A0A9X1HWZ9</accession>
<sequence length="128" mass="14797">MNKKAFWRFTLLLGATALLFLVSFLLLQYIWPSLEEVTYPYLSVFVLVLVILLIYLTSLFTVTPQLFVQIVIAGTAVKLLLFGAYNFYMIYSDPGHALANVLFFFVGYVLFTILEITSLFRYIRQSQQ</sequence>
<name>A0A9X1HWZ9_9BACT</name>
<reference evidence="2" key="1">
    <citation type="submission" date="2021-09" db="EMBL/GenBank/DDBJ databases">
        <title>Fulvivirga sp. isolated from coastal sediment.</title>
        <authorList>
            <person name="Yu H."/>
        </authorList>
    </citation>
    <scope>NUCLEOTIDE SEQUENCE</scope>
    <source>
        <strain evidence="2">1062</strain>
    </source>
</reference>
<dbReference type="RefSeq" id="WP_225699166.1">
    <property type="nucleotide sequence ID" value="NZ_JAIXNE010000005.1"/>
</dbReference>
<feature type="transmembrane region" description="Helical" evidence="1">
    <location>
        <begin position="66"/>
        <end position="91"/>
    </location>
</feature>
<feature type="transmembrane region" description="Helical" evidence="1">
    <location>
        <begin position="97"/>
        <end position="123"/>
    </location>
</feature>
<evidence type="ECO:0000313" key="3">
    <source>
        <dbReference type="Proteomes" id="UP001139409"/>
    </source>
</evidence>
<organism evidence="2 3">
    <name type="scientific">Fulvivirga sedimenti</name>
    <dbReference type="NCBI Taxonomy" id="2879465"/>
    <lineage>
        <taxon>Bacteria</taxon>
        <taxon>Pseudomonadati</taxon>
        <taxon>Bacteroidota</taxon>
        <taxon>Cytophagia</taxon>
        <taxon>Cytophagales</taxon>
        <taxon>Fulvivirgaceae</taxon>
        <taxon>Fulvivirga</taxon>
    </lineage>
</organism>